<dbReference type="Gene3D" id="3.80.30.20">
    <property type="entry name" value="tm_1862 like domain"/>
    <property type="match status" value="1"/>
</dbReference>
<dbReference type="Gene3D" id="3.40.50.12160">
    <property type="entry name" value="Methylthiotransferase, N-terminal domain"/>
    <property type="match status" value="1"/>
</dbReference>
<evidence type="ECO:0000256" key="6">
    <source>
        <dbReference type="ARBA" id="ARBA00023004"/>
    </source>
</evidence>
<dbReference type="InterPro" id="IPR002792">
    <property type="entry name" value="TRAM_dom"/>
</dbReference>
<dbReference type="CDD" id="cd01335">
    <property type="entry name" value="Radical_SAM"/>
    <property type="match status" value="1"/>
</dbReference>
<dbReference type="EMBL" id="SNRX01000010">
    <property type="protein sequence ID" value="KAA6302144.1"/>
    <property type="molecule type" value="Genomic_DNA"/>
</dbReference>
<accession>A0A5M8P160</accession>
<dbReference type="InterPro" id="IPR012340">
    <property type="entry name" value="NA-bd_OB-fold"/>
</dbReference>
<evidence type="ECO:0000256" key="3">
    <source>
        <dbReference type="ARBA" id="ARBA00022679"/>
    </source>
</evidence>
<dbReference type="FunFam" id="3.80.30.20:FF:000001">
    <property type="entry name" value="tRNA-2-methylthio-N(6)-dimethylallyladenosine synthase 2"/>
    <property type="match status" value="1"/>
</dbReference>
<reference evidence="12 13" key="1">
    <citation type="submission" date="2019-03" db="EMBL/GenBank/DDBJ databases">
        <title>Single cell metagenomics reveals metabolic interactions within the superorganism composed of flagellate Streblomastix strix and complex community of Bacteroidetes bacteria on its surface.</title>
        <authorList>
            <person name="Treitli S.C."/>
            <person name="Kolisko M."/>
            <person name="Husnik F."/>
            <person name="Keeling P."/>
            <person name="Hampl V."/>
        </authorList>
    </citation>
    <scope>NUCLEOTIDE SEQUENCE [LARGE SCALE GENOMIC DNA]</scope>
    <source>
        <strain evidence="12">St1</strain>
    </source>
</reference>
<organism evidence="12 13">
    <name type="scientific">Candidatus Ordinivivax streblomastigis</name>
    <dbReference type="NCBI Taxonomy" id="2540710"/>
    <lineage>
        <taxon>Bacteria</taxon>
        <taxon>Pseudomonadati</taxon>
        <taxon>Bacteroidota</taxon>
        <taxon>Bacteroidia</taxon>
        <taxon>Bacteroidales</taxon>
        <taxon>Candidatus Ordinivivax</taxon>
    </lineage>
</organism>
<evidence type="ECO:0000259" key="10">
    <source>
        <dbReference type="PROSITE" id="PS51449"/>
    </source>
</evidence>
<dbReference type="NCBIfam" id="TIGR00089">
    <property type="entry name" value="MiaB/RimO family radical SAM methylthiotransferase"/>
    <property type="match status" value="1"/>
</dbReference>
<feature type="binding site" evidence="8">
    <location>
        <position position="146"/>
    </location>
    <ligand>
        <name>[4Fe-4S] cluster</name>
        <dbReference type="ChEBI" id="CHEBI:49883"/>
        <label>2</label>
        <note>4Fe-4S-S-AdoMet</note>
    </ligand>
</feature>
<feature type="binding site" evidence="8">
    <location>
        <position position="150"/>
    </location>
    <ligand>
        <name>[4Fe-4S] cluster</name>
        <dbReference type="ChEBI" id="CHEBI:49883"/>
        <label>2</label>
        <note>4Fe-4S-S-AdoMet</note>
    </ligand>
</feature>
<keyword evidence="5 8" id="KW-0479">Metal-binding</keyword>
<dbReference type="Gene3D" id="2.40.50.140">
    <property type="entry name" value="Nucleic acid-binding proteins"/>
    <property type="match status" value="1"/>
</dbReference>
<keyword evidence="12" id="KW-0689">Ribosomal protein</keyword>
<comment type="subcellular location">
    <subcellularLocation>
        <location evidence="8">Cytoplasm</location>
    </subcellularLocation>
</comment>
<feature type="binding site" evidence="8">
    <location>
        <position position="85"/>
    </location>
    <ligand>
        <name>[4Fe-4S] cluster</name>
        <dbReference type="ChEBI" id="CHEBI:49883"/>
        <label>1</label>
    </ligand>
</feature>
<feature type="domain" description="MTTase N-terminal" evidence="10">
    <location>
        <begin position="4"/>
        <end position="122"/>
    </location>
</feature>
<protein>
    <recommendedName>
        <fullName evidence="8">Ribosomal protein uS12 methylthiotransferase RimO</fullName>
        <shortName evidence="8">uS12 MTTase</shortName>
        <shortName evidence="8">uS12 methylthiotransferase</shortName>
        <ecNumber evidence="8">2.8.4.4</ecNumber>
    </recommendedName>
    <alternativeName>
        <fullName evidence="8">Ribosomal protein uS12 (aspartate-C(3))-methylthiotransferase</fullName>
    </alternativeName>
    <alternativeName>
        <fullName evidence="8">Ribosome maturation factor RimO</fullName>
    </alternativeName>
</protein>
<dbReference type="SUPFAM" id="SSF102114">
    <property type="entry name" value="Radical SAM enzymes"/>
    <property type="match status" value="1"/>
</dbReference>
<dbReference type="Pfam" id="PF00919">
    <property type="entry name" value="UPF0004"/>
    <property type="match status" value="1"/>
</dbReference>
<dbReference type="GO" id="GO:0103039">
    <property type="term" value="F:protein methylthiotransferase activity"/>
    <property type="evidence" value="ECO:0007669"/>
    <property type="project" value="UniProtKB-EC"/>
</dbReference>
<dbReference type="GO" id="GO:0046872">
    <property type="term" value="F:metal ion binding"/>
    <property type="evidence" value="ECO:0007669"/>
    <property type="project" value="UniProtKB-KW"/>
</dbReference>
<evidence type="ECO:0000256" key="8">
    <source>
        <dbReference type="HAMAP-Rule" id="MF_01865"/>
    </source>
</evidence>
<dbReference type="HAMAP" id="MF_01865">
    <property type="entry name" value="MTTase_RimO"/>
    <property type="match status" value="1"/>
</dbReference>
<dbReference type="SFLD" id="SFLDF00274">
    <property type="entry name" value="ribosomal_protein_S12_methylth"/>
    <property type="match status" value="1"/>
</dbReference>
<dbReference type="InterPro" id="IPR038135">
    <property type="entry name" value="Methylthiotransferase_N_sf"/>
</dbReference>
<dbReference type="InterPro" id="IPR005839">
    <property type="entry name" value="Methylthiotransferase"/>
</dbReference>
<keyword evidence="6 8" id="KW-0408">Iron</keyword>
<dbReference type="GO" id="GO:0005840">
    <property type="term" value="C:ribosome"/>
    <property type="evidence" value="ECO:0007669"/>
    <property type="project" value="UniProtKB-KW"/>
</dbReference>
<dbReference type="Pfam" id="PF04055">
    <property type="entry name" value="Radical_SAM"/>
    <property type="match status" value="1"/>
</dbReference>
<dbReference type="SMART" id="SM00729">
    <property type="entry name" value="Elp3"/>
    <property type="match status" value="1"/>
</dbReference>
<dbReference type="InterPro" id="IPR005840">
    <property type="entry name" value="Ribosomal_uS12_MeSTrfase_RimO"/>
</dbReference>
<dbReference type="GO" id="GO:0005829">
    <property type="term" value="C:cytosol"/>
    <property type="evidence" value="ECO:0007669"/>
    <property type="project" value="TreeGrafter"/>
</dbReference>
<comment type="caution">
    <text evidence="12">The sequence shown here is derived from an EMBL/GenBank/DDBJ whole genome shotgun (WGS) entry which is preliminary data.</text>
</comment>
<keyword evidence="1 8" id="KW-0004">4Fe-4S</keyword>
<feature type="binding site" evidence="8">
    <location>
        <position position="13"/>
    </location>
    <ligand>
        <name>[4Fe-4S] cluster</name>
        <dbReference type="ChEBI" id="CHEBI:49883"/>
        <label>1</label>
    </ligand>
</feature>
<feature type="binding site" evidence="8">
    <location>
        <position position="153"/>
    </location>
    <ligand>
        <name>[4Fe-4S] cluster</name>
        <dbReference type="ChEBI" id="CHEBI:49883"/>
        <label>2</label>
        <note>4Fe-4S-S-AdoMet</note>
    </ligand>
</feature>
<dbReference type="SFLD" id="SFLDG01082">
    <property type="entry name" value="B12-binding_domain_containing"/>
    <property type="match status" value="1"/>
</dbReference>
<dbReference type="Pfam" id="PF18693">
    <property type="entry name" value="TRAM_2"/>
    <property type="match status" value="1"/>
</dbReference>
<comment type="similarity">
    <text evidence="8">Belongs to the methylthiotransferase family. RimO subfamily.</text>
</comment>
<dbReference type="InterPro" id="IPR006638">
    <property type="entry name" value="Elp3/MiaA/NifB-like_rSAM"/>
</dbReference>
<evidence type="ECO:0000313" key="12">
    <source>
        <dbReference type="EMBL" id="KAA6302144.1"/>
    </source>
</evidence>
<keyword evidence="12" id="KW-0687">Ribonucleoprotein</keyword>
<dbReference type="GO" id="GO:0035599">
    <property type="term" value="F:aspartic acid methylthiotransferase activity"/>
    <property type="evidence" value="ECO:0007669"/>
    <property type="project" value="TreeGrafter"/>
</dbReference>
<comment type="function">
    <text evidence="8">Catalyzes the methylthiolation of an aspartic acid residue of ribosomal protein uS12.</text>
</comment>
<dbReference type="InterPro" id="IPR007197">
    <property type="entry name" value="rSAM"/>
</dbReference>
<keyword evidence="2 8" id="KW-0963">Cytoplasm</keyword>
<evidence type="ECO:0000256" key="2">
    <source>
        <dbReference type="ARBA" id="ARBA00022490"/>
    </source>
</evidence>
<name>A0A5M8P160_9BACT</name>
<evidence type="ECO:0000313" key="13">
    <source>
        <dbReference type="Proteomes" id="UP000324575"/>
    </source>
</evidence>
<dbReference type="SFLD" id="SFLDS00029">
    <property type="entry name" value="Radical_SAM"/>
    <property type="match status" value="1"/>
</dbReference>
<dbReference type="GO" id="GO:0051539">
    <property type="term" value="F:4 iron, 4 sulfur cluster binding"/>
    <property type="evidence" value="ECO:0007669"/>
    <property type="project" value="UniProtKB-UniRule"/>
</dbReference>
<evidence type="ECO:0000256" key="1">
    <source>
        <dbReference type="ARBA" id="ARBA00022485"/>
    </source>
</evidence>
<dbReference type="PROSITE" id="PS01278">
    <property type="entry name" value="MTTASE_RADICAL"/>
    <property type="match status" value="1"/>
</dbReference>
<dbReference type="InterPro" id="IPR020612">
    <property type="entry name" value="Methylthiotransferase_CS"/>
</dbReference>
<dbReference type="NCBIfam" id="TIGR01125">
    <property type="entry name" value="30S ribosomal protein S12 methylthiotransferase RimO"/>
    <property type="match status" value="1"/>
</dbReference>
<evidence type="ECO:0000256" key="4">
    <source>
        <dbReference type="ARBA" id="ARBA00022691"/>
    </source>
</evidence>
<dbReference type="PANTHER" id="PTHR43837">
    <property type="entry name" value="RIBOSOMAL PROTEIN S12 METHYLTHIOTRANSFERASE RIMO"/>
    <property type="match status" value="1"/>
</dbReference>
<dbReference type="PROSITE" id="PS51918">
    <property type="entry name" value="RADICAL_SAM"/>
    <property type="match status" value="1"/>
</dbReference>
<dbReference type="InterPro" id="IPR013848">
    <property type="entry name" value="Methylthiotransferase_N"/>
</dbReference>
<proteinExistence type="inferred from homology"/>
<keyword evidence="7 8" id="KW-0411">Iron-sulfur</keyword>
<dbReference type="InterPro" id="IPR058240">
    <property type="entry name" value="rSAM_sf"/>
</dbReference>
<dbReference type="EC" id="2.8.4.4" evidence="8"/>
<evidence type="ECO:0000256" key="5">
    <source>
        <dbReference type="ARBA" id="ARBA00022723"/>
    </source>
</evidence>
<dbReference type="AlphaFoldDB" id="A0A5M8P160"/>
<dbReference type="SFLD" id="SFLDG01061">
    <property type="entry name" value="methylthiotransferase"/>
    <property type="match status" value="1"/>
</dbReference>
<feature type="domain" description="TRAM" evidence="9">
    <location>
        <begin position="366"/>
        <end position="432"/>
    </location>
</feature>
<dbReference type="PROSITE" id="PS50926">
    <property type="entry name" value="TRAM"/>
    <property type="match status" value="1"/>
</dbReference>
<evidence type="ECO:0000259" key="11">
    <source>
        <dbReference type="PROSITE" id="PS51918"/>
    </source>
</evidence>
<dbReference type="Proteomes" id="UP000324575">
    <property type="component" value="Unassembled WGS sequence"/>
</dbReference>
<dbReference type="GO" id="GO:0006400">
    <property type="term" value="P:tRNA modification"/>
    <property type="evidence" value="ECO:0007669"/>
    <property type="project" value="InterPro"/>
</dbReference>
<gene>
    <name evidence="8" type="primary">rimO</name>
    <name evidence="12" type="ORF">EZS26_001745</name>
</gene>
<dbReference type="InterPro" id="IPR023404">
    <property type="entry name" value="rSAM_horseshoe"/>
</dbReference>
<comment type="catalytic activity">
    <reaction evidence="8">
        <text>L-aspartate(89)-[ribosomal protein uS12]-hydrogen + (sulfur carrier)-SH + AH2 + 2 S-adenosyl-L-methionine = 3-methylsulfanyl-L-aspartate(89)-[ribosomal protein uS12]-hydrogen + (sulfur carrier)-H + 5'-deoxyadenosine + L-methionine + A + S-adenosyl-L-homocysteine + 2 H(+)</text>
        <dbReference type="Rhea" id="RHEA:37087"/>
        <dbReference type="Rhea" id="RHEA-COMP:10460"/>
        <dbReference type="Rhea" id="RHEA-COMP:10461"/>
        <dbReference type="Rhea" id="RHEA-COMP:14737"/>
        <dbReference type="Rhea" id="RHEA-COMP:14739"/>
        <dbReference type="ChEBI" id="CHEBI:13193"/>
        <dbReference type="ChEBI" id="CHEBI:15378"/>
        <dbReference type="ChEBI" id="CHEBI:17319"/>
        <dbReference type="ChEBI" id="CHEBI:17499"/>
        <dbReference type="ChEBI" id="CHEBI:29917"/>
        <dbReference type="ChEBI" id="CHEBI:29961"/>
        <dbReference type="ChEBI" id="CHEBI:57844"/>
        <dbReference type="ChEBI" id="CHEBI:57856"/>
        <dbReference type="ChEBI" id="CHEBI:59789"/>
        <dbReference type="ChEBI" id="CHEBI:64428"/>
        <dbReference type="ChEBI" id="CHEBI:73599"/>
        <dbReference type="EC" id="2.8.4.4"/>
    </reaction>
</comment>
<dbReference type="PANTHER" id="PTHR43837:SF1">
    <property type="entry name" value="RIBOSOMAL PROTEIN US12 METHYLTHIOTRANSFERASE RIMO"/>
    <property type="match status" value="1"/>
</dbReference>
<sequence>MNENQVDIITLGCSKNLVDSELLMRQFAANGYTVKHDPEKTSGNIVIINTCGFIGDAKEESIHMILKFAKARKVKRIKQLFVMGCLSERYLKELKELIPEVDKFYGKFNWKALMADLGKSYHNELSHERSLTTPPHYAYLKIAEGCNRTCSYCSIPIITGKYQSRPIEEVETEVHTLVRQGVKEFQLIAQDLTYYGKDIYNQYAIAELVKRISEIEGAEWIRLHYAYPTHFPLDLLRVIREKSNICNYLDIALQHSSNAMLKKMRRNITKEETVHLLQTIREEVPGIHLRTTMMVGHPDETEEDFQELLDFVKTMRFERLGGFPYSEEEGTYSALHYQDNVDEETKQRRMDDLMNAQETIAGEINESKVGQMLKVIIDREDPDYYIGRTEFDSPEVDPEVLIHKSEKLMEGNFYSVKIIGTQSYDLLGTVISKKGIQYKI</sequence>
<evidence type="ECO:0000256" key="7">
    <source>
        <dbReference type="ARBA" id="ARBA00023014"/>
    </source>
</evidence>
<keyword evidence="4 8" id="KW-0949">S-adenosyl-L-methionine</keyword>
<feature type="domain" description="Radical SAM core" evidence="11">
    <location>
        <begin position="132"/>
        <end position="363"/>
    </location>
</feature>
<feature type="binding site" evidence="8">
    <location>
        <position position="51"/>
    </location>
    <ligand>
        <name>[4Fe-4S] cluster</name>
        <dbReference type="ChEBI" id="CHEBI:49883"/>
        <label>1</label>
    </ligand>
</feature>
<evidence type="ECO:0000259" key="9">
    <source>
        <dbReference type="PROSITE" id="PS50926"/>
    </source>
</evidence>
<dbReference type="PROSITE" id="PS51449">
    <property type="entry name" value="MTTASE_N"/>
    <property type="match status" value="1"/>
</dbReference>
<comment type="cofactor">
    <cofactor evidence="8">
        <name>[4Fe-4S] cluster</name>
        <dbReference type="ChEBI" id="CHEBI:49883"/>
    </cofactor>
    <text evidence="8">Binds 2 [4Fe-4S] clusters. One cluster is coordinated with 3 cysteines and an exchangeable S-adenosyl-L-methionine.</text>
</comment>
<keyword evidence="3 8" id="KW-0808">Transferase</keyword>